<feature type="region of interest" description="Disordered" evidence="6">
    <location>
        <begin position="534"/>
        <end position="572"/>
    </location>
</feature>
<feature type="compositionally biased region" description="Polar residues" evidence="6">
    <location>
        <begin position="369"/>
        <end position="382"/>
    </location>
</feature>
<evidence type="ECO:0000256" key="4">
    <source>
        <dbReference type="ARBA" id="ARBA00023204"/>
    </source>
</evidence>
<keyword evidence="2" id="KW-0677">Repeat</keyword>
<feature type="compositionally biased region" description="Basic and acidic residues" evidence="6">
    <location>
        <begin position="332"/>
        <end position="365"/>
    </location>
</feature>
<dbReference type="InterPro" id="IPR001357">
    <property type="entry name" value="BRCT_dom"/>
</dbReference>
<feature type="domain" description="BRCT" evidence="7">
    <location>
        <begin position="387"/>
        <end position="475"/>
    </location>
</feature>
<accession>A0A8D8REM6</accession>
<dbReference type="Pfam" id="PF01834">
    <property type="entry name" value="XRCC1_N"/>
    <property type="match status" value="1"/>
</dbReference>
<dbReference type="GO" id="GO:0000012">
    <property type="term" value="P:single strand break repair"/>
    <property type="evidence" value="ECO:0007669"/>
    <property type="project" value="InterPro"/>
</dbReference>
<evidence type="ECO:0000313" key="8">
    <source>
        <dbReference type="EMBL" id="CAG6649794.1"/>
    </source>
</evidence>
<feature type="compositionally biased region" description="Low complexity" evidence="6">
    <location>
        <begin position="544"/>
        <end position="564"/>
    </location>
</feature>
<feature type="compositionally biased region" description="Polar residues" evidence="6">
    <location>
        <begin position="534"/>
        <end position="543"/>
    </location>
</feature>
<keyword evidence="3" id="KW-0227">DNA damage</keyword>
<dbReference type="Pfam" id="PF00533">
    <property type="entry name" value="BRCT"/>
    <property type="match status" value="1"/>
</dbReference>
<name>A0A8D8REM6_9HEMI</name>
<comment type="subcellular location">
    <subcellularLocation>
        <location evidence="1">Nucleus</location>
    </subcellularLocation>
</comment>
<dbReference type="Pfam" id="PF16589">
    <property type="entry name" value="BRCT_2"/>
    <property type="match status" value="1"/>
</dbReference>
<dbReference type="SUPFAM" id="SSF52113">
    <property type="entry name" value="BRCT domain"/>
    <property type="match status" value="2"/>
</dbReference>
<evidence type="ECO:0000256" key="3">
    <source>
        <dbReference type="ARBA" id="ARBA00022763"/>
    </source>
</evidence>
<dbReference type="GO" id="GO:0006284">
    <property type="term" value="P:base-excision repair"/>
    <property type="evidence" value="ECO:0007669"/>
    <property type="project" value="InterPro"/>
</dbReference>
<dbReference type="InterPro" id="IPR002706">
    <property type="entry name" value="Xrcc1_N"/>
</dbReference>
<keyword evidence="4" id="KW-0234">DNA repair</keyword>
<feature type="compositionally biased region" description="Polar residues" evidence="6">
    <location>
        <begin position="186"/>
        <end position="206"/>
    </location>
</feature>
<evidence type="ECO:0000256" key="6">
    <source>
        <dbReference type="SAM" id="MobiDB-lite"/>
    </source>
</evidence>
<organism evidence="8">
    <name type="scientific">Cacopsylla melanoneura</name>
    <dbReference type="NCBI Taxonomy" id="428564"/>
    <lineage>
        <taxon>Eukaryota</taxon>
        <taxon>Metazoa</taxon>
        <taxon>Ecdysozoa</taxon>
        <taxon>Arthropoda</taxon>
        <taxon>Hexapoda</taxon>
        <taxon>Insecta</taxon>
        <taxon>Pterygota</taxon>
        <taxon>Neoptera</taxon>
        <taxon>Paraneoptera</taxon>
        <taxon>Hemiptera</taxon>
        <taxon>Sternorrhyncha</taxon>
        <taxon>Psylloidea</taxon>
        <taxon>Psyllidae</taxon>
        <taxon>Psyllinae</taxon>
        <taxon>Cacopsylla</taxon>
    </lineage>
</organism>
<feature type="region of interest" description="Disordered" evidence="6">
    <location>
        <begin position="185"/>
        <end position="384"/>
    </location>
</feature>
<dbReference type="GO" id="GO:0003684">
    <property type="term" value="F:damaged DNA binding"/>
    <property type="evidence" value="ECO:0007669"/>
    <property type="project" value="InterPro"/>
</dbReference>
<reference evidence="8" key="1">
    <citation type="submission" date="2021-05" db="EMBL/GenBank/DDBJ databases">
        <authorList>
            <person name="Alioto T."/>
            <person name="Alioto T."/>
            <person name="Gomez Garrido J."/>
        </authorList>
    </citation>
    <scope>NUCLEOTIDE SEQUENCE</scope>
</reference>
<sequence length="687" mass="76679">MANSKFSTFSSHWQSATQHQQATNSTNLLISILHSSQLSLSLIPKSPKLIHKADNLLNPQSTKKWKCKTMGEKQAIAILQLSRQVQINAVDIGNEYSAFVEVFAAKSSNPDEYKVLLPAVCMMSIQDSKQGVGINSVRFFKAESLLHADETWDRIKVVCSQPYNKCVQYGLAFITLHSATPEKVAEQTNTSTNSIANTQSPSSQKLGNFVLKDDPNESSPISLGNWFSKRKAISPPKEHVKVPKTSLASTIKDDSSPQLVKADKPKKPKKKKDDDLNGKIEVKTTDNGGARRAAGGPLMYVSDDDAKTNDGNSSSSTKNIKPSTTISQKNGQRKDVKKDTNGKDKKKDRDSQESKDSKDKKDTLKKIQTPLTPSNSQSSNPKYRTKPFHKLLEGVTFVISGFENPLRSDLRNQALEMGALYKANWESNCTHLICAFPNTPKCRSVQSLNGKIVTKDWISDCYNQCKRLPWRRYALLRADQGQSESEEEIHEEIQNKKISISLFQATASLSQATTSSSQATSALFQDTPTLSQASINSSKATPNSSQASNISSQAIARSSQSQSDSDTDIDDGPEFSVKLTRRKFPTIFQNMSFFIHSSLEDSLKNKLFRYITTYGGYCLCDGQSKHTPIPRPKADRNFDYICAETLNQDMRIKYAKSIWVKSDWIWECVEHEKLIANDKYKINMETD</sequence>
<dbReference type="CDD" id="cd17725">
    <property type="entry name" value="BRCT_XRCC1_rpt1"/>
    <property type="match status" value="1"/>
</dbReference>
<dbReference type="FunFam" id="2.60.120.260:FF:000025">
    <property type="entry name" value="DNA repair protein XRCC1 isoform X1"/>
    <property type="match status" value="1"/>
</dbReference>
<evidence type="ECO:0000256" key="5">
    <source>
        <dbReference type="ARBA" id="ARBA00023242"/>
    </source>
</evidence>
<dbReference type="FunFam" id="3.40.50.10190:FF:000008">
    <property type="entry name" value="X-ray repair cross complementing 1"/>
    <property type="match status" value="1"/>
</dbReference>
<evidence type="ECO:0000256" key="2">
    <source>
        <dbReference type="ARBA" id="ARBA00022737"/>
    </source>
</evidence>
<evidence type="ECO:0000256" key="1">
    <source>
        <dbReference type="ARBA" id="ARBA00004123"/>
    </source>
</evidence>
<dbReference type="SUPFAM" id="SSF49785">
    <property type="entry name" value="Galactose-binding domain-like"/>
    <property type="match status" value="1"/>
</dbReference>
<dbReference type="GO" id="GO:0006303">
    <property type="term" value="P:double-strand break repair via nonhomologous end joining"/>
    <property type="evidence" value="ECO:0007669"/>
    <property type="project" value="InterPro"/>
</dbReference>
<dbReference type="PANTHER" id="PTHR11370:SF5">
    <property type="entry name" value="DNA REPAIR PROTEIN XRCC1"/>
    <property type="match status" value="1"/>
</dbReference>
<dbReference type="AlphaFoldDB" id="A0A8D8REM6"/>
<dbReference type="InterPro" id="IPR036420">
    <property type="entry name" value="BRCT_dom_sf"/>
</dbReference>
<dbReference type="Gene3D" id="2.60.120.260">
    <property type="entry name" value="Galactose-binding domain-like"/>
    <property type="match status" value="1"/>
</dbReference>
<feature type="compositionally biased region" description="Basic and acidic residues" evidence="6">
    <location>
        <begin position="251"/>
        <end position="284"/>
    </location>
</feature>
<feature type="domain" description="BRCT" evidence="7">
    <location>
        <begin position="583"/>
        <end position="682"/>
    </location>
</feature>
<feature type="compositionally biased region" description="Polar residues" evidence="6">
    <location>
        <begin position="309"/>
        <end position="330"/>
    </location>
</feature>
<dbReference type="EMBL" id="HBUF01159994">
    <property type="protein sequence ID" value="CAG6649794.1"/>
    <property type="molecule type" value="Transcribed_RNA"/>
</dbReference>
<dbReference type="PROSITE" id="PS50172">
    <property type="entry name" value="BRCT"/>
    <property type="match status" value="2"/>
</dbReference>
<keyword evidence="5" id="KW-0539">Nucleus</keyword>
<proteinExistence type="predicted"/>
<dbReference type="InterPro" id="IPR008979">
    <property type="entry name" value="Galactose-bd-like_sf"/>
</dbReference>
<protein>
    <submittedName>
        <fullName evidence="8">DNA repair protein XRCC1</fullName>
    </submittedName>
</protein>
<dbReference type="InterPro" id="IPR045080">
    <property type="entry name" value="BRCT_XRCC1_rpt1"/>
</dbReference>
<dbReference type="GO" id="GO:0005634">
    <property type="term" value="C:nucleus"/>
    <property type="evidence" value="ECO:0007669"/>
    <property type="project" value="UniProtKB-SubCell"/>
</dbReference>
<dbReference type="Gene3D" id="3.40.50.10190">
    <property type="entry name" value="BRCT domain"/>
    <property type="match status" value="2"/>
</dbReference>
<dbReference type="PANTHER" id="PTHR11370">
    <property type="entry name" value="DNA-REPAIR PROTEIN XRCC1"/>
    <property type="match status" value="1"/>
</dbReference>
<evidence type="ECO:0000259" key="7">
    <source>
        <dbReference type="PROSITE" id="PS50172"/>
    </source>
</evidence>
<dbReference type="SMART" id="SM00292">
    <property type="entry name" value="BRCT"/>
    <property type="match status" value="2"/>
</dbReference>